<gene>
    <name evidence="1" type="ORF">B296_00052963</name>
</gene>
<dbReference type="AlphaFoldDB" id="A0A426X7X7"/>
<evidence type="ECO:0000313" key="1">
    <source>
        <dbReference type="EMBL" id="RRT35582.1"/>
    </source>
</evidence>
<proteinExistence type="predicted"/>
<name>A0A426X7X7_ENSVE</name>
<accession>A0A426X7X7</accession>
<comment type="caution">
    <text evidence="1">The sequence shown here is derived from an EMBL/GenBank/DDBJ whole genome shotgun (WGS) entry which is preliminary data.</text>
</comment>
<evidence type="ECO:0000313" key="2">
    <source>
        <dbReference type="Proteomes" id="UP000287651"/>
    </source>
</evidence>
<organism evidence="1 2">
    <name type="scientific">Ensete ventricosum</name>
    <name type="common">Abyssinian banana</name>
    <name type="synonym">Musa ensete</name>
    <dbReference type="NCBI Taxonomy" id="4639"/>
    <lineage>
        <taxon>Eukaryota</taxon>
        <taxon>Viridiplantae</taxon>
        <taxon>Streptophyta</taxon>
        <taxon>Embryophyta</taxon>
        <taxon>Tracheophyta</taxon>
        <taxon>Spermatophyta</taxon>
        <taxon>Magnoliopsida</taxon>
        <taxon>Liliopsida</taxon>
        <taxon>Zingiberales</taxon>
        <taxon>Musaceae</taxon>
        <taxon>Ensete</taxon>
    </lineage>
</organism>
<sequence>MDTCITPTPEHATSVRCCAVVGKKEIGRADRKRNEHATGTASDRCNRRCVLTLFCQPTYQGTMYACRWLIGFTSVFVFAPTQQYICADDQPSIRVLGERIAFASATALPTTVSLAGPARCACDGNVAGTCNGTQHQTTAV</sequence>
<protein>
    <submittedName>
        <fullName evidence="1">Uncharacterized protein</fullName>
    </submittedName>
</protein>
<dbReference type="Proteomes" id="UP000287651">
    <property type="component" value="Unassembled WGS sequence"/>
</dbReference>
<reference evidence="1 2" key="1">
    <citation type="journal article" date="2014" name="Agronomy (Basel)">
        <title>A Draft Genome Sequence for Ensete ventricosum, the Drought-Tolerant Tree Against Hunger.</title>
        <authorList>
            <person name="Harrison J."/>
            <person name="Moore K.A."/>
            <person name="Paszkiewicz K."/>
            <person name="Jones T."/>
            <person name="Grant M."/>
            <person name="Ambacheew D."/>
            <person name="Muzemil S."/>
            <person name="Studholme D.J."/>
        </authorList>
    </citation>
    <scope>NUCLEOTIDE SEQUENCE [LARGE SCALE GENOMIC DNA]</scope>
</reference>
<dbReference type="EMBL" id="AMZH03024824">
    <property type="protein sequence ID" value="RRT35582.1"/>
    <property type="molecule type" value="Genomic_DNA"/>
</dbReference>